<proteinExistence type="predicted"/>
<name>A0ABD1G2F1_SALDI</name>
<organism evidence="2 3">
    <name type="scientific">Salvia divinorum</name>
    <name type="common">Maria pastora</name>
    <name type="synonym">Diviner's sage</name>
    <dbReference type="NCBI Taxonomy" id="28513"/>
    <lineage>
        <taxon>Eukaryota</taxon>
        <taxon>Viridiplantae</taxon>
        <taxon>Streptophyta</taxon>
        <taxon>Embryophyta</taxon>
        <taxon>Tracheophyta</taxon>
        <taxon>Spermatophyta</taxon>
        <taxon>Magnoliopsida</taxon>
        <taxon>eudicotyledons</taxon>
        <taxon>Gunneridae</taxon>
        <taxon>Pentapetalae</taxon>
        <taxon>asterids</taxon>
        <taxon>lamiids</taxon>
        <taxon>Lamiales</taxon>
        <taxon>Lamiaceae</taxon>
        <taxon>Nepetoideae</taxon>
        <taxon>Mentheae</taxon>
        <taxon>Salviinae</taxon>
        <taxon>Salvia</taxon>
        <taxon>Salvia subgen. Calosphace</taxon>
    </lineage>
</organism>
<dbReference type="Proteomes" id="UP001567538">
    <property type="component" value="Unassembled WGS sequence"/>
</dbReference>
<keyword evidence="3" id="KW-1185">Reference proteome</keyword>
<evidence type="ECO:0000256" key="1">
    <source>
        <dbReference type="SAM" id="SignalP"/>
    </source>
</evidence>
<dbReference type="AlphaFoldDB" id="A0ABD1G2F1"/>
<dbReference type="EMBL" id="JBEAFC010000010">
    <property type="protein sequence ID" value="KAL1538281.1"/>
    <property type="molecule type" value="Genomic_DNA"/>
</dbReference>
<evidence type="ECO:0000313" key="3">
    <source>
        <dbReference type="Proteomes" id="UP001567538"/>
    </source>
</evidence>
<protein>
    <submittedName>
        <fullName evidence="2">Uncharacterized protein</fullName>
    </submittedName>
</protein>
<keyword evidence="1" id="KW-0732">Signal</keyword>
<accession>A0ABD1G2F1</accession>
<comment type="caution">
    <text evidence="2">The sequence shown here is derived from an EMBL/GenBank/DDBJ whole genome shotgun (WGS) entry which is preliminary data.</text>
</comment>
<evidence type="ECO:0000313" key="2">
    <source>
        <dbReference type="EMBL" id="KAL1538281.1"/>
    </source>
</evidence>
<reference evidence="2 3" key="1">
    <citation type="submission" date="2024-06" db="EMBL/GenBank/DDBJ databases">
        <title>A chromosome level genome sequence of Diviner's sage (Salvia divinorum).</title>
        <authorList>
            <person name="Ford S.A."/>
            <person name="Ro D.-K."/>
            <person name="Ness R.W."/>
            <person name="Phillips M.A."/>
        </authorList>
    </citation>
    <scope>NUCLEOTIDE SEQUENCE [LARGE SCALE GENOMIC DNA]</scope>
    <source>
        <strain evidence="2">SAF-2024a</strain>
        <tissue evidence="2">Leaf</tissue>
    </source>
</reference>
<sequence>MKKGNLIIASFLIIFFVILAASVLPSEAARATNKTKYHFRDGSCGPCSCCKADTPPCCICACPYWP</sequence>
<gene>
    <name evidence="2" type="ORF">AAHA92_27042</name>
</gene>
<feature type="chain" id="PRO_5044742221" evidence="1">
    <location>
        <begin position="21"/>
        <end position="66"/>
    </location>
</feature>
<feature type="signal peptide" evidence="1">
    <location>
        <begin position="1"/>
        <end position="20"/>
    </location>
</feature>